<dbReference type="Proteomes" id="UP001152300">
    <property type="component" value="Unassembled WGS sequence"/>
</dbReference>
<dbReference type="OrthoDB" id="5345494at2759"/>
<accession>A0A9X0B018</accession>
<sequence>MECQSQHTKDKLPTSLLRLLSNTLILYQTTPHLPVSSLLALGATSKSFKELIYKTPHVFRYLKLSDVKSVKSDVGLIGNGGQIWRNVQLDENVTEDDFYGGPLRGIFNRLRSRNLLLDVQTLILDGLSVPSDLVSEIILNDSYNVRLLSIREVPTLNEAKLMGALKYACRSSRPQNTPRLQGLYIFGFKDVPQVVKSRAHVNKYPAGIAPIDTIPNYGMMSSGAQLGAYWNRRPENATGETTLREGENWHPGSRIEFSKVVHNDWADIMTYCEGIISFDALPCKGPRHFASLPRDSPGPWYNRTQNRIDARVATRSLNECSSCGVSKDASVFGVSPMVLFPLLSPVPLHASTIKAAKTPFEGSTSQKKLIVRCMDCLKNRYCETCHKWWCEDCYEGAGTISSINSSSVAEDESKIIKFGVSKSCFFCGLNCHECIQKTQLRCKICNGEYCTIHNEGSSLTTAGRHAIDGCRC</sequence>
<comment type="caution">
    <text evidence="1">The sequence shown here is derived from an EMBL/GenBank/DDBJ whole genome shotgun (WGS) entry which is preliminary data.</text>
</comment>
<organism evidence="1 2">
    <name type="scientific">Sclerotinia nivalis</name>
    <dbReference type="NCBI Taxonomy" id="352851"/>
    <lineage>
        <taxon>Eukaryota</taxon>
        <taxon>Fungi</taxon>
        <taxon>Dikarya</taxon>
        <taxon>Ascomycota</taxon>
        <taxon>Pezizomycotina</taxon>
        <taxon>Leotiomycetes</taxon>
        <taxon>Helotiales</taxon>
        <taxon>Sclerotiniaceae</taxon>
        <taxon>Sclerotinia</taxon>
    </lineage>
</organism>
<reference evidence="1" key="1">
    <citation type="submission" date="2022-11" db="EMBL/GenBank/DDBJ databases">
        <title>Genome Resource of Sclerotinia nivalis Strain SnTB1, a Plant Pathogen Isolated from American Ginseng.</title>
        <authorList>
            <person name="Fan S."/>
        </authorList>
    </citation>
    <scope>NUCLEOTIDE SEQUENCE</scope>
    <source>
        <strain evidence="1">SnTB1</strain>
    </source>
</reference>
<dbReference type="AlphaFoldDB" id="A0A9X0B018"/>
<proteinExistence type="predicted"/>
<name>A0A9X0B018_9HELO</name>
<protein>
    <recommendedName>
        <fullName evidence="3">F-box domain-containing protein</fullName>
    </recommendedName>
</protein>
<evidence type="ECO:0000313" key="1">
    <source>
        <dbReference type="EMBL" id="KAJ8070483.1"/>
    </source>
</evidence>
<dbReference type="EMBL" id="JAPEIS010000001">
    <property type="protein sequence ID" value="KAJ8070483.1"/>
    <property type="molecule type" value="Genomic_DNA"/>
</dbReference>
<gene>
    <name evidence="1" type="ORF">OCU04_000857</name>
</gene>
<evidence type="ECO:0000313" key="2">
    <source>
        <dbReference type="Proteomes" id="UP001152300"/>
    </source>
</evidence>
<keyword evidence="2" id="KW-1185">Reference proteome</keyword>
<evidence type="ECO:0008006" key="3">
    <source>
        <dbReference type="Google" id="ProtNLM"/>
    </source>
</evidence>